<comment type="caution">
    <text evidence="1">The sequence shown here is derived from an EMBL/GenBank/DDBJ whole genome shotgun (WGS) entry which is preliminary data.</text>
</comment>
<keyword evidence="2" id="KW-1185">Reference proteome</keyword>
<reference evidence="1 2" key="1">
    <citation type="journal article" date="2018" name="Mol. Plant">
        <title>The genome of Artemisia annua provides insight into the evolution of Asteraceae family and artemisinin biosynthesis.</title>
        <authorList>
            <person name="Shen Q."/>
            <person name="Zhang L."/>
            <person name="Liao Z."/>
            <person name="Wang S."/>
            <person name="Yan T."/>
            <person name="Shi P."/>
            <person name="Liu M."/>
            <person name="Fu X."/>
            <person name="Pan Q."/>
            <person name="Wang Y."/>
            <person name="Lv Z."/>
            <person name="Lu X."/>
            <person name="Zhang F."/>
            <person name="Jiang W."/>
            <person name="Ma Y."/>
            <person name="Chen M."/>
            <person name="Hao X."/>
            <person name="Li L."/>
            <person name="Tang Y."/>
            <person name="Lv G."/>
            <person name="Zhou Y."/>
            <person name="Sun X."/>
            <person name="Brodelius P.E."/>
            <person name="Rose J.K.C."/>
            <person name="Tang K."/>
        </authorList>
    </citation>
    <scope>NUCLEOTIDE SEQUENCE [LARGE SCALE GENOMIC DNA]</scope>
    <source>
        <strain evidence="2">cv. Huhao1</strain>
        <tissue evidence="1">Leaf</tissue>
    </source>
</reference>
<dbReference type="STRING" id="35608.A0A2U1M144"/>
<evidence type="ECO:0000313" key="2">
    <source>
        <dbReference type="Proteomes" id="UP000245207"/>
    </source>
</evidence>
<protein>
    <submittedName>
        <fullName evidence="1">Ubiquinol-cytochrome c chaperone</fullName>
    </submittedName>
</protein>
<dbReference type="EMBL" id="PKPP01006901">
    <property type="protein sequence ID" value="PWA54988.1"/>
    <property type="molecule type" value="Genomic_DNA"/>
</dbReference>
<gene>
    <name evidence="1" type="ORF">CTI12_AA408250</name>
</gene>
<sequence length="154" mass="17250">MVKPLKDSTISSHHFISSQILSSPITLATNLSSPISSPSPIIFSIRSLLPEPLRRTSSPEHRHSQSPDDRHRHRIIVIDLRRQVVVDHHHGIAFVNGWNVFAEDGSSKLDAAALPAVMAFTRYVRRECTCLSLTDKEAMMSDNFLFTPIENPKA</sequence>
<dbReference type="AlphaFoldDB" id="A0A2U1M144"/>
<dbReference type="Proteomes" id="UP000245207">
    <property type="component" value="Unassembled WGS sequence"/>
</dbReference>
<proteinExistence type="predicted"/>
<organism evidence="1 2">
    <name type="scientific">Artemisia annua</name>
    <name type="common">Sweet wormwood</name>
    <dbReference type="NCBI Taxonomy" id="35608"/>
    <lineage>
        <taxon>Eukaryota</taxon>
        <taxon>Viridiplantae</taxon>
        <taxon>Streptophyta</taxon>
        <taxon>Embryophyta</taxon>
        <taxon>Tracheophyta</taxon>
        <taxon>Spermatophyta</taxon>
        <taxon>Magnoliopsida</taxon>
        <taxon>eudicotyledons</taxon>
        <taxon>Gunneridae</taxon>
        <taxon>Pentapetalae</taxon>
        <taxon>asterids</taxon>
        <taxon>campanulids</taxon>
        <taxon>Asterales</taxon>
        <taxon>Asteraceae</taxon>
        <taxon>Asteroideae</taxon>
        <taxon>Anthemideae</taxon>
        <taxon>Artemisiinae</taxon>
        <taxon>Artemisia</taxon>
    </lineage>
</organism>
<evidence type="ECO:0000313" key="1">
    <source>
        <dbReference type="EMBL" id="PWA54988.1"/>
    </source>
</evidence>
<dbReference type="OrthoDB" id="1723436at2759"/>
<name>A0A2U1M144_ARTAN</name>
<accession>A0A2U1M144</accession>